<keyword evidence="8 11" id="KW-1133">Transmembrane helix</keyword>
<keyword evidence="4 13" id="KW-0645">Protease</keyword>
<evidence type="ECO:0000256" key="3">
    <source>
        <dbReference type="ARBA" id="ARBA00007931"/>
    </source>
</evidence>
<keyword evidence="7 11" id="KW-0862">Zinc</keyword>
<dbReference type="InterPro" id="IPR008915">
    <property type="entry name" value="Peptidase_M50"/>
</dbReference>
<comment type="cofactor">
    <cofactor evidence="1 11">
        <name>Zn(2+)</name>
        <dbReference type="ChEBI" id="CHEBI:29105"/>
    </cofactor>
</comment>
<evidence type="ECO:0000256" key="11">
    <source>
        <dbReference type="RuleBase" id="RU362031"/>
    </source>
</evidence>
<evidence type="ECO:0000313" key="14">
    <source>
        <dbReference type="Proteomes" id="UP000000238"/>
    </source>
</evidence>
<keyword evidence="9 11" id="KW-0482">Metalloprotease</keyword>
<dbReference type="EMBL" id="CP000155">
    <property type="protein sequence ID" value="ABC31920.1"/>
    <property type="molecule type" value="Genomic_DNA"/>
</dbReference>
<organism evidence="13 14">
    <name type="scientific">Hahella chejuensis (strain KCTC 2396)</name>
    <dbReference type="NCBI Taxonomy" id="349521"/>
    <lineage>
        <taxon>Bacteria</taxon>
        <taxon>Pseudomonadati</taxon>
        <taxon>Pseudomonadota</taxon>
        <taxon>Gammaproteobacteria</taxon>
        <taxon>Oceanospirillales</taxon>
        <taxon>Hahellaceae</taxon>
        <taxon>Hahella</taxon>
    </lineage>
</organism>
<evidence type="ECO:0000313" key="13">
    <source>
        <dbReference type="EMBL" id="ABC31920.1"/>
    </source>
</evidence>
<dbReference type="SUPFAM" id="SSF50156">
    <property type="entry name" value="PDZ domain-like"/>
    <property type="match status" value="2"/>
</dbReference>
<sequence length="450" mass="48508">MEFFQKALAFIVTLGVLVTIHEFGHFWVARRCGVKILRFSVGFGSALLSWKDKQGTEFVIAALPLGGYVKMLDEREGDVPVEERHLTFNQQTVGKRIAIAAAGPIANFIFAVFAYWCMFVLGIQALAPVVGSISDNSPAQQAGIVVGAELTSVDGSPVYSWGDVNMQLVGRLGDSGVIEFGYKLPDESLPHEASVPINDWLIGKVEPNPVLELGMRSLIPDAPAVVHGVTPGGRAQQGGVEPGDRVVAVEGRPVTNWSDFVREIKASPEKQITLSLERAGRSLDVSIRPEARERNGETYGVIGAEAKATEWPPGMLRDVQYSPLVAVGKALEETWDMTLLTLTALKKIVTGRISVENLGGPITIASAAGISAKSGLEAFLGFLAYLSISLGILNLLPIPVLDGGHLLYYFVELIRGKPLSEEKQQLGIKVGMALIAFVMLLAFYNDLSKL</sequence>
<dbReference type="SMART" id="SM00228">
    <property type="entry name" value="PDZ"/>
    <property type="match status" value="2"/>
</dbReference>
<dbReference type="Pfam" id="PF17820">
    <property type="entry name" value="PDZ_6"/>
    <property type="match status" value="1"/>
</dbReference>
<proteinExistence type="inferred from homology"/>
<dbReference type="RefSeq" id="WP_011398984.1">
    <property type="nucleotide sequence ID" value="NC_007645.1"/>
</dbReference>
<evidence type="ECO:0000256" key="2">
    <source>
        <dbReference type="ARBA" id="ARBA00004141"/>
    </source>
</evidence>
<dbReference type="InterPro" id="IPR001478">
    <property type="entry name" value="PDZ"/>
</dbReference>
<gene>
    <name evidence="13" type="ordered locus">HCH_05245</name>
</gene>
<evidence type="ECO:0000256" key="8">
    <source>
        <dbReference type="ARBA" id="ARBA00022989"/>
    </source>
</evidence>
<dbReference type="InterPro" id="IPR004387">
    <property type="entry name" value="Pept_M50_Zn"/>
</dbReference>
<dbReference type="GO" id="GO:0004222">
    <property type="term" value="F:metalloendopeptidase activity"/>
    <property type="evidence" value="ECO:0007669"/>
    <property type="project" value="InterPro"/>
</dbReference>
<feature type="transmembrane region" description="Helical" evidence="11">
    <location>
        <begin position="6"/>
        <end position="28"/>
    </location>
</feature>
<dbReference type="AlphaFoldDB" id="Q2SBQ4"/>
<dbReference type="GO" id="GO:0046872">
    <property type="term" value="F:metal ion binding"/>
    <property type="evidence" value="ECO:0007669"/>
    <property type="project" value="UniProtKB-KW"/>
</dbReference>
<protein>
    <recommendedName>
        <fullName evidence="11">Zinc metalloprotease</fullName>
        <ecNumber evidence="11">3.4.24.-</ecNumber>
    </recommendedName>
</protein>
<comment type="subcellular location">
    <subcellularLocation>
        <location evidence="2">Membrane</location>
        <topology evidence="2">Multi-pass membrane protein</topology>
    </subcellularLocation>
</comment>
<dbReference type="PANTHER" id="PTHR42837:SF2">
    <property type="entry name" value="MEMBRANE METALLOPROTEASE ARASP2, CHLOROPLASTIC-RELATED"/>
    <property type="match status" value="1"/>
</dbReference>
<keyword evidence="14" id="KW-1185">Reference proteome</keyword>
<dbReference type="CDD" id="cd06163">
    <property type="entry name" value="S2P-M50_PDZ_RseP-like"/>
    <property type="match status" value="2"/>
</dbReference>
<reference evidence="13 14" key="1">
    <citation type="journal article" date="2005" name="Nucleic Acids Res.">
        <title>Genomic blueprint of Hahella chejuensis, a marine microbe producing an algicidal agent.</title>
        <authorList>
            <person name="Jeong H."/>
            <person name="Yim J.H."/>
            <person name="Lee C."/>
            <person name="Choi S.-H."/>
            <person name="Park Y.K."/>
            <person name="Yoon S.H."/>
            <person name="Hur C.-G."/>
            <person name="Kang H.-Y."/>
            <person name="Kim D."/>
            <person name="Lee H.H."/>
            <person name="Park K.H."/>
            <person name="Park S.-H."/>
            <person name="Park H.-S."/>
            <person name="Lee H.K."/>
            <person name="Oh T.K."/>
            <person name="Kim J.F."/>
        </authorList>
    </citation>
    <scope>NUCLEOTIDE SEQUENCE [LARGE SCALE GENOMIC DNA]</scope>
    <source>
        <strain evidence="13 14">KCTC 2396</strain>
    </source>
</reference>
<dbReference type="PANTHER" id="PTHR42837">
    <property type="entry name" value="REGULATOR OF SIGMA-E PROTEASE RSEP"/>
    <property type="match status" value="1"/>
</dbReference>
<evidence type="ECO:0000256" key="1">
    <source>
        <dbReference type="ARBA" id="ARBA00001947"/>
    </source>
</evidence>
<dbReference type="eggNOG" id="COG0750">
    <property type="taxonomic scope" value="Bacteria"/>
</dbReference>
<keyword evidence="6 11" id="KW-0378">Hydrolase</keyword>
<dbReference type="PROSITE" id="PS50106">
    <property type="entry name" value="PDZ"/>
    <property type="match status" value="1"/>
</dbReference>
<dbReference type="NCBIfam" id="TIGR00054">
    <property type="entry name" value="RIP metalloprotease RseP"/>
    <property type="match status" value="1"/>
</dbReference>
<feature type="transmembrane region" description="Helical" evidence="11">
    <location>
        <begin position="378"/>
        <end position="396"/>
    </location>
</feature>
<feature type="transmembrane region" description="Helical" evidence="11">
    <location>
        <begin position="105"/>
        <end position="127"/>
    </location>
</feature>
<comment type="similarity">
    <text evidence="3 11">Belongs to the peptidase M50B family.</text>
</comment>
<dbReference type="KEGG" id="hch:HCH_05245"/>
<dbReference type="STRING" id="349521.HCH_05245"/>
<dbReference type="CDD" id="cd23081">
    <property type="entry name" value="cpPDZ_EcRseP-like"/>
    <property type="match status" value="1"/>
</dbReference>
<keyword evidence="11" id="KW-0479">Metal-binding</keyword>
<accession>Q2SBQ4</accession>
<feature type="transmembrane region" description="Helical" evidence="11">
    <location>
        <begin position="426"/>
        <end position="444"/>
    </location>
</feature>
<evidence type="ECO:0000256" key="5">
    <source>
        <dbReference type="ARBA" id="ARBA00022692"/>
    </source>
</evidence>
<name>Q2SBQ4_HAHCH</name>
<evidence type="ECO:0000256" key="9">
    <source>
        <dbReference type="ARBA" id="ARBA00023049"/>
    </source>
</evidence>
<evidence type="ECO:0000259" key="12">
    <source>
        <dbReference type="PROSITE" id="PS50106"/>
    </source>
</evidence>
<dbReference type="HOGENOM" id="CLU_025778_0_2_6"/>
<keyword evidence="5 11" id="KW-0812">Transmembrane</keyword>
<dbReference type="InterPro" id="IPR036034">
    <property type="entry name" value="PDZ_sf"/>
</dbReference>
<dbReference type="Proteomes" id="UP000000238">
    <property type="component" value="Chromosome"/>
</dbReference>
<evidence type="ECO:0000256" key="4">
    <source>
        <dbReference type="ARBA" id="ARBA00022670"/>
    </source>
</evidence>
<dbReference type="OrthoDB" id="9782003at2"/>
<dbReference type="EC" id="3.4.24.-" evidence="11"/>
<dbReference type="GO" id="GO:0016020">
    <property type="term" value="C:membrane"/>
    <property type="evidence" value="ECO:0007669"/>
    <property type="project" value="UniProtKB-SubCell"/>
</dbReference>
<dbReference type="GO" id="GO:0006508">
    <property type="term" value="P:proteolysis"/>
    <property type="evidence" value="ECO:0007669"/>
    <property type="project" value="UniProtKB-KW"/>
</dbReference>
<dbReference type="Gene3D" id="2.30.42.10">
    <property type="match status" value="2"/>
</dbReference>
<evidence type="ECO:0000256" key="7">
    <source>
        <dbReference type="ARBA" id="ARBA00022833"/>
    </source>
</evidence>
<evidence type="ECO:0000256" key="10">
    <source>
        <dbReference type="ARBA" id="ARBA00023136"/>
    </source>
</evidence>
<dbReference type="InterPro" id="IPR041489">
    <property type="entry name" value="PDZ_6"/>
</dbReference>
<keyword evidence="10 11" id="KW-0472">Membrane</keyword>
<evidence type="ECO:0000256" key="6">
    <source>
        <dbReference type="ARBA" id="ARBA00022801"/>
    </source>
</evidence>
<dbReference type="Pfam" id="PF02163">
    <property type="entry name" value="Peptidase_M50"/>
    <property type="match status" value="1"/>
</dbReference>
<feature type="domain" description="PDZ" evidence="12">
    <location>
        <begin position="225"/>
        <end position="291"/>
    </location>
</feature>